<dbReference type="RefSeq" id="XP_054852592.1">
    <property type="nucleotide sequence ID" value="XM_054996617.1"/>
</dbReference>
<keyword evidence="18 19" id="KW-0675">Receptor</keyword>
<feature type="domain" description="SEA" evidence="13">
    <location>
        <begin position="172"/>
        <end position="282"/>
    </location>
</feature>
<dbReference type="InterPro" id="IPR003598">
    <property type="entry name" value="Ig_sub2"/>
</dbReference>
<keyword evidence="5 12" id="KW-0732">Signal</keyword>
<dbReference type="RefSeq" id="XP_054852584.1">
    <property type="nucleotide sequence ID" value="XM_054996609.1"/>
</dbReference>
<evidence type="ECO:0000259" key="15">
    <source>
        <dbReference type="PROSITE" id="PS50261"/>
    </source>
</evidence>
<proteinExistence type="inferred from homology"/>
<dbReference type="Gene3D" id="3.30.70.960">
    <property type="entry name" value="SEA domain"/>
    <property type="match status" value="1"/>
</dbReference>
<feature type="domain" description="GAIN-B" evidence="14">
    <location>
        <begin position="846"/>
        <end position="1006"/>
    </location>
</feature>
<dbReference type="GO" id="GO:0019216">
    <property type="term" value="P:regulation of lipid metabolic process"/>
    <property type="evidence" value="ECO:0007669"/>
    <property type="project" value="TreeGrafter"/>
</dbReference>
<feature type="chain" id="PRO_5044705599" evidence="12">
    <location>
        <begin position="23"/>
        <end position="1340"/>
    </location>
</feature>
<dbReference type="InterPro" id="IPR017981">
    <property type="entry name" value="GPCR_2-like_7TM"/>
</dbReference>
<dbReference type="PRINTS" id="PR01695">
    <property type="entry name" value="IGHEPTARCPTR"/>
</dbReference>
<evidence type="ECO:0000313" key="17">
    <source>
        <dbReference type="Proteomes" id="UP001190640"/>
    </source>
</evidence>
<keyword evidence="8" id="KW-1015">Disulfide bond</keyword>
<evidence type="ECO:0000256" key="4">
    <source>
        <dbReference type="ARBA" id="ARBA00022692"/>
    </source>
</evidence>
<dbReference type="PANTHER" id="PTHR45813:SF4">
    <property type="entry name" value="ADHESION G PROTEIN-COUPLED RECEPTOR F5"/>
    <property type="match status" value="1"/>
</dbReference>
<dbReference type="InterPro" id="IPR013151">
    <property type="entry name" value="Immunoglobulin_dom"/>
</dbReference>
<dbReference type="Pfam" id="PF00047">
    <property type="entry name" value="ig"/>
    <property type="match status" value="1"/>
</dbReference>
<dbReference type="SMART" id="SM00303">
    <property type="entry name" value="GPS"/>
    <property type="match status" value="1"/>
</dbReference>
<evidence type="ECO:0000256" key="1">
    <source>
        <dbReference type="ARBA" id="ARBA00004651"/>
    </source>
</evidence>
<evidence type="ECO:0000256" key="9">
    <source>
        <dbReference type="ARBA" id="ARBA00023180"/>
    </source>
</evidence>
<dbReference type="GO" id="GO:0045444">
    <property type="term" value="P:fat cell differentiation"/>
    <property type="evidence" value="ECO:0007669"/>
    <property type="project" value="TreeGrafter"/>
</dbReference>
<feature type="transmembrane region" description="Helical" evidence="11">
    <location>
        <begin position="1047"/>
        <end position="1069"/>
    </location>
</feature>
<gene>
    <name evidence="18 19" type="primary">ADGRF5</name>
</gene>
<dbReference type="InterPro" id="IPR007110">
    <property type="entry name" value="Ig-like_dom"/>
</dbReference>
<dbReference type="SUPFAM" id="SSF48726">
    <property type="entry name" value="Immunoglobulin"/>
    <property type="match status" value="2"/>
</dbReference>
<evidence type="ECO:0000256" key="5">
    <source>
        <dbReference type="ARBA" id="ARBA00022729"/>
    </source>
</evidence>
<dbReference type="InterPro" id="IPR036364">
    <property type="entry name" value="SEA_dom_sf"/>
</dbReference>
<feature type="domain" description="Ig-like" evidence="16">
    <location>
        <begin position="477"/>
        <end position="573"/>
    </location>
</feature>
<dbReference type="SMART" id="SM00408">
    <property type="entry name" value="IGc2"/>
    <property type="match status" value="2"/>
</dbReference>
<evidence type="ECO:0000256" key="12">
    <source>
        <dbReference type="SAM" id="SignalP"/>
    </source>
</evidence>
<sequence length="1340" mass="147538">MLSWRITLFCALLQIIQGSTQGLWESNSGSIIHSPLHGNRGREEVTVQRGLHRQKRQAGLPVNHTIVVEIHFADSSLENTIKSYLSNLSLPILINASDSTEKISSIQLTTVCNSAGNRSTNCCCEDGYGWSNEVCRNPAYPSTTTASEEHRNCISQLPSQEIYCLRQDPGGPEEIFIRKMYVRLNVKFQNDLRNPSSKLYKQYKRDLENAFTKGYGTLRCFISSQVTGFRNGSTVVDYKVTSAGDIPVAKANAKIAEALNTSYHLDPTSFGNYSVEIYGGTNISISPKPFFTGDTVTIRCDSRVASSNVTWHFGGHAISNGSQHSVTSAFSDTNASSTLKIRNISPTDSGLYSCAFTERDRSPTTIHLGEVNITVSSIQIVKSGDIVMECNGEQRELSCCVDTEMSFFNVQWKPNGAINISGTNYSTSNCTYYLLQANETQCPASKSGTITTYTCELSTADGARQSKHISVKYLRKANIALDSNVNGQVSEGYSFFLTCRSDVSNYDKVSWQIQNGNLTDIDSLWYTTKSTENEAVSVLAVQKANQDWNGTYTCTFFQEFLASSARLAMKVFSLPLEQDITRDPIQAVVSCPGEQALKCCVAASKAENYAVTFKSDKNPSDIPYEMKNEGNFICYNGTLRFNDCKDIKPFNVFCEFTNQINGRVRSSPMNLRLAPKDTITCNSSEVGLGGIGAEAIKPCPQQNITVQGEVTYKCDHTQHWVIARNSCLSVPVNDLVLKAESLVSSPAPIQELPAYLKNLSDTVKNEKKDIRNSSADLGAVIKILNTISVIPVEAEKKNVENFLSTVDTIISNPTDTWSAVKNGSSQLLDSVEQFSNSLLAINNTIPSVTLENVQLQGVVVNSTNYSDYNKDFIFSSLSNLSGNVLIDERQIKTGNLSQSTIISVAYSNLSLIIPQDEQKKELINGLVISTVAKPSPNNSFQIKMTFAKSNKSLIDPRCVFWNFSFSGDQGGWDNTGCESENNGENVSCTCNHLTSFSVLMSPDGHNNHDALSYITYIGLGISILSLVACIVIEALVWKSVTKTRISYMRHVCILNVAISLLIADVWFIVVAAKKKMDANICIAATFFVHFFYLCVFFWMLSLSLMLFYHLVFILHNTSKTVMKAVAFCLGYGCPLIISALTIAVTLPQHTYTRDDLCILNWNESKALLALVVPALVIVAINAVITVVVIGKIPIRSIGERSRNDERSSLYRITKSIGVLTPLLGLTWGFGLATVFEGSSLVFHILFNFFNAFQGLFILLFGILWDRKVREALLSKCSLSRWSSQTSKSSTQGTSAPMLSISYPFSRALNNLFGKAGKYQVSTESASSSSENTSKAYSLLT</sequence>
<dbReference type="InterPro" id="IPR046338">
    <property type="entry name" value="GAIN_dom_sf"/>
</dbReference>
<dbReference type="FunFam" id="1.20.1070.10:FF:000058">
    <property type="entry name" value="Adhesion G protein-coupled receptor F5"/>
    <property type="match status" value="1"/>
</dbReference>
<dbReference type="GO" id="GO:0031410">
    <property type="term" value="C:cytoplasmic vesicle"/>
    <property type="evidence" value="ECO:0007669"/>
    <property type="project" value="TreeGrafter"/>
</dbReference>
<reference evidence="18 19" key="1">
    <citation type="submission" date="2025-04" db="UniProtKB">
        <authorList>
            <consortium name="RefSeq"/>
        </authorList>
    </citation>
    <scope>IDENTIFICATION</scope>
    <source>
        <tissue evidence="18 19">Blood</tissue>
    </source>
</reference>
<dbReference type="PROSITE" id="PS50835">
    <property type="entry name" value="IG_LIKE"/>
    <property type="match status" value="3"/>
</dbReference>
<dbReference type="InterPro" id="IPR003599">
    <property type="entry name" value="Ig_sub"/>
</dbReference>
<feature type="domain" description="Ig-like" evidence="16">
    <location>
        <begin position="267"/>
        <end position="364"/>
    </location>
</feature>
<protein>
    <submittedName>
        <fullName evidence="18 19">Adhesion G protein-coupled receptor F5</fullName>
    </submittedName>
</protein>
<dbReference type="Gene3D" id="2.60.40.10">
    <property type="entry name" value="Immunoglobulins"/>
    <property type="match status" value="2"/>
</dbReference>
<dbReference type="PRINTS" id="PR00249">
    <property type="entry name" value="GPCRSECRETIN"/>
</dbReference>
<evidence type="ECO:0000313" key="18">
    <source>
        <dbReference type="RefSeq" id="XP_054852584.1"/>
    </source>
</evidence>
<feature type="transmembrane region" description="Helical" evidence="11">
    <location>
        <begin position="1241"/>
        <end position="1264"/>
    </location>
</feature>
<evidence type="ECO:0000256" key="10">
    <source>
        <dbReference type="ARBA" id="ARBA00023319"/>
    </source>
</evidence>
<evidence type="ECO:0000313" key="19">
    <source>
        <dbReference type="RefSeq" id="XP_054852592.1"/>
    </source>
</evidence>
<dbReference type="PANTHER" id="PTHR45813">
    <property type="entry name" value="IG-LIKE DOMAIN-CONTAINING PROTEIN"/>
    <property type="match status" value="1"/>
</dbReference>
<comment type="subcellular location">
    <subcellularLocation>
        <location evidence="1">Cell membrane</location>
        <topology evidence="1">Multi-pass membrane protein</topology>
    </subcellularLocation>
</comment>
<evidence type="ECO:0000256" key="11">
    <source>
        <dbReference type="SAM" id="Phobius"/>
    </source>
</evidence>
<evidence type="ECO:0000256" key="8">
    <source>
        <dbReference type="ARBA" id="ARBA00023157"/>
    </source>
</evidence>
<feature type="transmembrane region" description="Helical" evidence="11">
    <location>
        <begin position="1166"/>
        <end position="1194"/>
    </location>
</feature>
<dbReference type="GO" id="GO:0006112">
    <property type="term" value="P:energy reserve metabolic process"/>
    <property type="evidence" value="ECO:0007669"/>
    <property type="project" value="TreeGrafter"/>
</dbReference>
<feature type="transmembrane region" description="Helical" evidence="11">
    <location>
        <begin position="1089"/>
        <end position="1112"/>
    </location>
</feature>
<dbReference type="Pfam" id="PF25387">
    <property type="entry name" value="ADGRF3_N"/>
    <property type="match status" value="1"/>
</dbReference>
<keyword evidence="7 11" id="KW-0472">Membrane</keyword>
<dbReference type="InterPro" id="IPR057400">
    <property type="entry name" value="ADGRF3/5_N"/>
</dbReference>
<dbReference type="SUPFAM" id="SSF82671">
    <property type="entry name" value="SEA domain"/>
    <property type="match status" value="1"/>
</dbReference>
<keyword evidence="17" id="KW-1185">Reference proteome</keyword>
<feature type="domain" description="G-protein coupled receptors family 2 profile 2" evidence="15">
    <location>
        <begin position="1011"/>
        <end position="1265"/>
    </location>
</feature>
<dbReference type="InterPro" id="IPR008078">
    <property type="entry name" value="GPCR_2_Ig-hepta-like_rcpt"/>
</dbReference>
<dbReference type="Gene3D" id="1.20.1070.10">
    <property type="entry name" value="Rhodopsin 7-helix transmembrane proteins"/>
    <property type="match status" value="1"/>
</dbReference>
<keyword evidence="10" id="KW-0393">Immunoglobulin domain</keyword>
<dbReference type="InterPro" id="IPR051587">
    <property type="entry name" value="Adhesion_GPCR"/>
</dbReference>
<dbReference type="CTD" id="221395"/>
<dbReference type="GO" id="GO:0005886">
    <property type="term" value="C:plasma membrane"/>
    <property type="evidence" value="ECO:0007669"/>
    <property type="project" value="UniProtKB-SubCell"/>
</dbReference>
<dbReference type="Pfam" id="PF24528">
    <property type="entry name" value="Ig_ADGRF3"/>
    <property type="match status" value="1"/>
</dbReference>
<dbReference type="Pfam" id="PF13927">
    <property type="entry name" value="Ig_3"/>
    <property type="match status" value="1"/>
</dbReference>
<feature type="signal peptide" evidence="12">
    <location>
        <begin position="1"/>
        <end position="22"/>
    </location>
</feature>
<keyword evidence="9" id="KW-0325">Glycoprotein</keyword>
<dbReference type="PROSITE" id="PS50024">
    <property type="entry name" value="SEA"/>
    <property type="match status" value="1"/>
</dbReference>
<evidence type="ECO:0000256" key="3">
    <source>
        <dbReference type="ARBA" id="ARBA00022475"/>
    </source>
</evidence>
<dbReference type="KEGG" id="emc:129341418"/>
<dbReference type="Pfam" id="PF00002">
    <property type="entry name" value="7tm_2"/>
    <property type="match status" value="1"/>
</dbReference>
<feature type="transmembrane region" description="Helical" evidence="11">
    <location>
        <begin position="1124"/>
        <end position="1146"/>
    </location>
</feature>
<feature type="transmembrane region" description="Helical" evidence="11">
    <location>
        <begin position="1013"/>
        <end position="1035"/>
    </location>
</feature>
<dbReference type="InterPro" id="IPR056274">
    <property type="entry name" value="Ig_ADGRF3"/>
</dbReference>
<feature type="domain" description="Ig-like" evidence="16">
    <location>
        <begin position="392"/>
        <end position="470"/>
    </location>
</feature>
<dbReference type="PROSITE" id="PS50221">
    <property type="entry name" value="GAIN_B"/>
    <property type="match status" value="1"/>
</dbReference>
<keyword evidence="6 11" id="KW-1133">Transmembrane helix</keyword>
<dbReference type="GO" id="GO:0007189">
    <property type="term" value="P:adenylate cyclase-activating G protein-coupled receptor signaling pathway"/>
    <property type="evidence" value="ECO:0007669"/>
    <property type="project" value="TreeGrafter"/>
</dbReference>
<feature type="transmembrane region" description="Helical" evidence="11">
    <location>
        <begin position="1215"/>
        <end position="1235"/>
    </location>
</feature>
<dbReference type="SUPFAM" id="SSF81321">
    <property type="entry name" value="Family A G protein-coupled receptor-like"/>
    <property type="match status" value="1"/>
</dbReference>
<dbReference type="Pfam" id="PF01825">
    <property type="entry name" value="GPS"/>
    <property type="match status" value="1"/>
</dbReference>
<dbReference type="InterPro" id="IPR013783">
    <property type="entry name" value="Ig-like_fold"/>
</dbReference>
<keyword evidence="3" id="KW-1003">Cell membrane</keyword>
<comment type="similarity">
    <text evidence="2">Belongs to the G-protein coupled receptor 2 family. Adhesion G-protein coupled receptor (ADGR) subfamily.</text>
</comment>
<dbReference type="GO" id="GO:0007166">
    <property type="term" value="P:cell surface receptor signaling pathway"/>
    <property type="evidence" value="ECO:0007669"/>
    <property type="project" value="InterPro"/>
</dbReference>
<dbReference type="PROSITE" id="PS50261">
    <property type="entry name" value="G_PROTEIN_RECEP_F2_4"/>
    <property type="match status" value="1"/>
</dbReference>
<keyword evidence="4 11" id="KW-0812">Transmembrane</keyword>
<evidence type="ECO:0000259" key="13">
    <source>
        <dbReference type="PROSITE" id="PS50024"/>
    </source>
</evidence>
<dbReference type="InterPro" id="IPR000832">
    <property type="entry name" value="GPCR_2_secretin-like"/>
</dbReference>
<evidence type="ECO:0000259" key="16">
    <source>
        <dbReference type="PROSITE" id="PS50835"/>
    </source>
</evidence>
<evidence type="ECO:0000256" key="6">
    <source>
        <dbReference type="ARBA" id="ARBA00022989"/>
    </source>
</evidence>
<accession>A0AA97K9V9</accession>
<dbReference type="InterPro" id="IPR057244">
    <property type="entry name" value="GAIN_B"/>
</dbReference>
<dbReference type="GO" id="GO:0004930">
    <property type="term" value="F:G protein-coupled receptor activity"/>
    <property type="evidence" value="ECO:0007669"/>
    <property type="project" value="InterPro"/>
</dbReference>
<evidence type="ECO:0000259" key="14">
    <source>
        <dbReference type="PROSITE" id="PS50221"/>
    </source>
</evidence>
<evidence type="ECO:0000256" key="7">
    <source>
        <dbReference type="ARBA" id="ARBA00023136"/>
    </source>
</evidence>
<dbReference type="Proteomes" id="UP001190640">
    <property type="component" value="Chromosome 1"/>
</dbReference>
<dbReference type="InterPro" id="IPR000082">
    <property type="entry name" value="SEA_dom"/>
</dbReference>
<dbReference type="SMART" id="SM00409">
    <property type="entry name" value="IG"/>
    <property type="match status" value="2"/>
</dbReference>
<name>A0AA97K9V9_EUBMA</name>
<organism evidence="17 19">
    <name type="scientific">Eublepharis macularius</name>
    <name type="common">Leopard gecko</name>
    <name type="synonym">Cyrtodactylus macularius</name>
    <dbReference type="NCBI Taxonomy" id="481883"/>
    <lineage>
        <taxon>Eukaryota</taxon>
        <taxon>Metazoa</taxon>
        <taxon>Chordata</taxon>
        <taxon>Craniata</taxon>
        <taxon>Vertebrata</taxon>
        <taxon>Euteleostomi</taxon>
        <taxon>Lepidosauria</taxon>
        <taxon>Squamata</taxon>
        <taxon>Bifurcata</taxon>
        <taxon>Gekkota</taxon>
        <taxon>Eublepharidae</taxon>
        <taxon>Eublepharinae</taxon>
        <taxon>Eublepharis</taxon>
    </lineage>
</organism>
<dbReference type="Gene3D" id="2.60.220.50">
    <property type="match status" value="1"/>
</dbReference>
<dbReference type="Pfam" id="PF01390">
    <property type="entry name" value="SEA"/>
    <property type="match status" value="1"/>
</dbReference>
<evidence type="ECO:0000256" key="2">
    <source>
        <dbReference type="ARBA" id="ARBA00007343"/>
    </source>
</evidence>
<dbReference type="InterPro" id="IPR000203">
    <property type="entry name" value="GPS"/>
</dbReference>
<dbReference type="InterPro" id="IPR036179">
    <property type="entry name" value="Ig-like_dom_sf"/>
</dbReference>
<dbReference type="GeneID" id="129341418"/>